<accession>A0A4S8MP15</accession>
<feature type="region of interest" description="Disordered" evidence="1">
    <location>
        <begin position="302"/>
        <end position="335"/>
    </location>
</feature>
<dbReference type="AlphaFoldDB" id="A0A4S8MP15"/>
<gene>
    <name evidence="2" type="ORF">K435DRAFT_650258</name>
</gene>
<name>A0A4S8MP15_DENBC</name>
<sequence>MRGVSMPTHEYSRIAELSLQQRQIHPSKRDASITESVTQLTNATRAYNRVLLRLRAQAEKEPSSLSASTNGSRSSPPLPGRTSGEASPRYPSSSRPSSRAPSPTHSSFSHSHHGHGLRGRESHAQLRSPASSSNQQSQLKGFNSPLFRLRRAPLLRVFVPSPDGDWLSDASVLECEAELKRAGLLKLLRTGDVVWDMAVGDEGNIGRMVWDGSYLIDLDYTYSSSGDLPKYIPALAFPPSYFHRVIRTGPSANNPVIRVDLSPWGVEIAANLQLVQDRVRTETPQGNYHNVVRWIHRSAFTIKPPHPNSHRSPSRTRGSSVKSGHPSSFASGGQIPIPDTNGLFVDSGWYGTVVVETEGTNESLADLQDRCGPGAFPPRVQSNVAANMKNPQALAKEKDAKMVFRILRERSRPNEIWIRTISPKERLV</sequence>
<evidence type="ECO:0000256" key="1">
    <source>
        <dbReference type="SAM" id="MobiDB-lite"/>
    </source>
</evidence>
<dbReference type="OrthoDB" id="3365519at2759"/>
<evidence type="ECO:0000313" key="2">
    <source>
        <dbReference type="EMBL" id="THV04024.1"/>
    </source>
</evidence>
<protein>
    <submittedName>
        <fullName evidence="2">Uncharacterized protein</fullName>
    </submittedName>
</protein>
<dbReference type="EMBL" id="ML179061">
    <property type="protein sequence ID" value="THV04024.1"/>
    <property type="molecule type" value="Genomic_DNA"/>
</dbReference>
<feature type="compositionally biased region" description="Polar residues" evidence="1">
    <location>
        <begin position="63"/>
        <end position="75"/>
    </location>
</feature>
<proteinExistence type="predicted"/>
<feature type="compositionally biased region" description="Polar residues" evidence="1">
    <location>
        <begin position="316"/>
        <end position="331"/>
    </location>
</feature>
<evidence type="ECO:0000313" key="3">
    <source>
        <dbReference type="Proteomes" id="UP000297245"/>
    </source>
</evidence>
<feature type="region of interest" description="Disordered" evidence="1">
    <location>
        <begin position="58"/>
        <end position="139"/>
    </location>
</feature>
<dbReference type="Proteomes" id="UP000297245">
    <property type="component" value="Unassembled WGS sequence"/>
</dbReference>
<organism evidence="2 3">
    <name type="scientific">Dendrothele bispora (strain CBS 962.96)</name>
    <dbReference type="NCBI Taxonomy" id="1314807"/>
    <lineage>
        <taxon>Eukaryota</taxon>
        <taxon>Fungi</taxon>
        <taxon>Dikarya</taxon>
        <taxon>Basidiomycota</taxon>
        <taxon>Agaricomycotina</taxon>
        <taxon>Agaricomycetes</taxon>
        <taxon>Agaricomycetidae</taxon>
        <taxon>Agaricales</taxon>
        <taxon>Agaricales incertae sedis</taxon>
        <taxon>Dendrothele</taxon>
    </lineage>
</organism>
<keyword evidence="3" id="KW-1185">Reference proteome</keyword>
<feature type="compositionally biased region" description="Low complexity" evidence="1">
    <location>
        <begin position="87"/>
        <end position="109"/>
    </location>
</feature>
<reference evidence="2 3" key="1">
    <citation type="journal article" date="2019" name="Nat. Ecol. Evol.">
        <title>Megaphylogeny resolves global patterns of mushroom evolution.</title>
        <authorList>
            <person name="Varga T."/>
            <person name="Krizsan K."/>
            <person name="Foldi C."/>
            <person name="Dima B."/>
            <person name="Sanchez-Garcia M."/>
            <person name="Sanchez-Ramirez S."/>
            <person name="Szollosi G.J."/>
            <person name="Szarkandi J.G."/>
            <person name="Papp V."/>
            <person name="Albert L."/>
            <person name="Andreopoulos W."/>
            <person name="Angelini C."/>
            <person name="Antonin V."/>
            <person name="Barry K.W."/>
            <person name="Bougher N.L."/>
            <person name="Buchanan P."/>
            <person name="Buyck B."/>
            <person name="Bense V."/>
            <person name="Catcheside P."/>
            <person name="Chovatia M."/>
            <person name="Cooper J."/>
            <person name="Damon W."/>
            <person name="Desjardin D."/>
            <person name="Finy P."/>
            <person name="Geml J."/>
            <person name="Haridas S."/>
            <person name="Hughes K."/>
            <person name="Justo A."/>
            <person name="Karasinski D."/>
            <person name="Kautmanova I."/>
            <person name="Kiss B."/>
            <person name="Kocsube S."/>
            <person name="Kotiranta H."/>
            <person name="LaButti K.M."/>
            <person name="Lechner B.E."/>
            <person name="Liimatainen K."/>
            <person name="Lipzen A."/>
            <person name="Lukacs Z."/>
            <person name="Mihaltcheva S."/>
            <person name="Morgado L.N."/>
            <person name="Niskanen T."/>
            <person name="Noordeloos M.E."/>
            <person name="Ohm R.A."/>
            <person name="Ortiz-Santana B."/>
            <person name="Ovrebo C."/>
            <person name="Racz N."/>
            <person name="Riley R."/>
            <person name="Savchenko A."/>
            <person name="Shiryaev A."/>
            <person name="Soop K."/>
            <person name="Spirin V."/>
            <person name="Szebenyi C."/>
            <person name="Tomsovsky M."/>
            <person name="Tulloss R.E."/>
            <person name="Uehling J."/>
            <person name="Grigoriev I.V."/>
            <person name="Vagvolgyi C."/>
            <person name="Papp T."/>
            <person name="Martin F.M."/>
            <person name="Miettinen O."/>
            <person name="Hibbett D.S."/>
            <person name="Nagy L.G."/>
        </authorList>
    </citation>
    <scope>NUCLEOTIDE SEQUENCE [LARGE SCALE GENOMIC DNA]</scope>
    <source>
        <strain evidence="2 3">CBS 962.96</strain>
    </source>
</reference>
<feature type="compositionally biased region" description="Polar residues" evidence="1">
    <location>
        <begin position="128"/>
        <end position="139"/>
    </location>
</feature>